<feature type="transmembrane region" description="Helical" evidence="1">
    <location>
        <begin position="125"/>
        <end position="145"/>
    </location>
</feature>
<reference evidence="3" key="1">
    <citation type="journal article" date="2019" name="Int. J. Syst. Evol. Microbiol.">
        <title>The Global Catalogue of Microorganisms (GCM) 10K type strain sequencing project: providing services to taxonomists for standard genome sequencing and annotation.</title>
        <authorList>
            <consortium name="The Broad Institute Genomics Platform"/>
            <consortium name="The Broad Institute Genome Sequencing Center for Infectious Disease"/>
            <person name="Wu L."/>
            <person name="Ma J."/>
        </authorList>
    </citation>
    <scope>NUCLEOTIDE SEQUENCE [LARGE SCALE GENOMIC DNA]</scope>
    <source>
        <strain evidence="3">JCM 17214</strain>
    </source>
</reference>
<feature type="transmembrane region" description="Helical" evidence="1">
    <location>
        <begin position="188"/>
        <end position="206"/>
    </location>
</feature>
<keyword evidence="3" id="KW-1185">Reference proteome</keyword>
<protein>
    <submittedName>
        <fullName evidence="2">Uncharacterized protein</fullName>
    </submittedName>
</protein>
<comment type="caution">
    <text evidence="2">The sequence shown here is derived from an EMBL/GenBank/DDBJ whole genome shotgun (WGS) entry which is preliminary data.</text>
</comment>
<keyword evidence="1" id="KW-0812">Transmembrane</keyword>
<proteinExistence type="predicted"/>
<keyword evidence="1" id="KW-1133">Transmembrane helix</keyword>
<sequence length="215" mass="24200">MAEEYADKMARKTDAELHQYVTGRAQYRDDAVLAALDELTRRGQPHPAEAQVRPELEAVVLAQAARETEVRRLAEREQEVELVPSGPALYSPVTIAMFSMFFSFLAGGILLIINMFRLKQARKGLYVILFMLGLLGALVYSMHWFMGANVGPIRTQLAGIAINVVAVLMYLQFFWPRYVGARPYVNRPWFSALLVCMALFGIYMWGLSHVAGLPK</sequence>
<organism evidence="2 3">
    <name type="scientific">Hymenobacter algoricola</name>
    <dbReference type="NCBI Taxonomy" id="486267"/>
    <lineage>
        <taxon>Bacteria</taxon>
        <taxon>Pseudomonadati</taxon>
        <taxon>Bacteroidota</taxon>
        <taxon>Cytophagia</taxon>
        <taxon>Cytophagales</taxon>
        <taxon>Hymenobacteraceae</taxon>
        <taxon>Hymenobacter</taxon>
    </lineage>
</organism>
<dbReference type="Proteomes" id="UP001499909">
    <property type="component" value="Unassembled WGS sequence"/>
</dbReference>
<evidence type="ECO:0000313" key="2">
    <source>
        <dbReference type="EMBL" id="GAA3935369.1"/>
    </source>
</evidence>
<evidence type="ECO:0000256" key="1">
    <source>
        <dbReference type="SAM" id="Phobius"/>
    </source>
</evidence>
<dbReference type="RefSeq" id="WP_345113012.1">
    <property type="nucleotide sequence ID" value="NZ_BAABDH010000036.1"/>
</dbReference>
<dbReference type="EMBL" id="BAABDH010000036">
    <property type="protein sequence ID" value="GAA3935369.1"/>
    <property type="molecule type" value="Genomic_DNA"/>
</dbReference>
<name>A0ABP7N611_9BACT</name>
<gene>
    <name evidence="2" type="ORF">GCM10022406_19660</name>
</gene>
<keyword evidence="1" id="KW-0472">Membrane</keyword>
<feature type="transmembrane region" description="Helical" evidence="1">
    <location>
        <begin position="157"/>
        <end position="176"/>
    </location>
</feature>
<accession>A0ABP7N611</accession>
<evidence type="ECO:0000313" key="3">
    <source>
        <dbReference type="Proteomes" id="UP001499909"/>
    </source>
</evidence>
<feature type="transmembrane region" description="Helical" evidence="1">
    <location>
        <begin position="89"/>
        <end position="113"/>
    </location>
</feature>